<sequence>MSKRTAVIVGSTGAIGRQLMPLLEASPRFDKLVVLHHRPTPYSRTPRVDERIVDFARLPAPAAGEDIEAVFCCIGTTQKKAGSTEAFQRVDRDIPIALARWAAANGATTFVGISSVDASASARSVYLKTKGQMEAGVAGAGLGSAYILRPSLLAGGRDEFRLAERIGNRALAVIGPLMLGPVRKYRAVHTKTVAKAMLVCAERAAPGIHIVESDVIQALGAG</sequence>
<dbReference type="Proteomes" id="UP000440694">
    <property type="component" value="Unassembled WGS sequence"/>
</dbReference>
<dbReference type="Pfam" id="PF01370">
    <property type="entry name" value="Epimerase"/>
    <property type="match status" value="1"/>
</dbReference>
<keyword evidence="2" id="KW-0472">Membrane</keyword>
<evidence type="ECO:0000313" key="4">
    <source>
        <dbReference type="EMBL" id="MTD94596.1"/>
    </source>
</evidence>
<dbReference type="SUPFAM" id="SSF51735">
    <property type="entry name" value="NAD(P)-binding Rossmann-fold domains"/>
    <property type="match status" value="1"/>
</dbReference>
<dbReference type="InterPro" id="IPR036291">
    <property type="entry name" value="NAD(P)-bd_dom_sf"/>
</dbReference>
<dbReference type="AlphaFoldDB" id="A0A6I3KL15"/>
<reference evidence="4 5" key="1">
    <citation type="submission" date="2019-11" db="EMBL/GenBank/DDBJ databases">
        <title>Identification of a novel strain.</title>
        <authorList>
            <person name="Xu Q."/>
            <person name="Wang G."/>
        </authorList>
    </citation>
    <scope>NUCLEOTIDE SEQUENCE [LARGE SCALE GENOMIC DNA]</scope>
    <source>
        <strain evidence="5">xq</strain>
    </source>
</reference>
<accession>A0A6I3KL15</accession>
<organism evidence="4 5">
    <name type="scientific">Hyphomicrobium album</name>
    <dbReference type="NCBI Taxonomy" id="2665159"/>
    <lineage>
        <taxon>Bacteria</taxon>
        <taxon>Pseudomonadati</taxon>
        <taxon>Pseudomonadota</taxon>
        <taxon>Alphaproteobacteria</taxon>
        <taxon>Hyphomicrobiales</taxon>
        <taxon>Hyphomicrobiaceae</taxon>
        <taxon>Hyphomicrobium</taxon>
    </lineage>
</organism>
<dbReference type="RefSeq" id="WP_154739001.1">
    <property type="nucleotide sequence ID" value="NZ_WMBQ01000001.1"/>
</dbReference>
<evidence type="ECO:0000256" key="2">
    <source>
        <dbReference type="ARBA" id="ARBA00023136"/>
    </source>
</evidence>
<protein>
    <submittedName>
        <fullName evidence="4">NAD-dependent epimerase/dehydratase family protein</fullName>
    </submittedName>
</protein>
<proteinExistence type="predicted"/>
<evidence type="ECO:0000313" key="5">
    <source>
        <dbReference type="Proteomes" id="UP000440694"/>
    </source>
</evidence>
<dbReference type="PANTHER" id="PTHR14097:SF7">
    <property type="entry name" value="OXIDOREDUCTASE HTATIP2"/>
    <property type="match status" value="1"/>
</dbReference>
<keyword evidence="5" id="KW-1185">Reference proteome</keyword>
<evidence type="ECO:0000256" key="1">
    <source>
        <dbReference type="ARBA" id="ARBA00004370"/>
    </source>
</evidence>
<dbReference type="PANTHER" id="PTHR14097">
    <property type="entry name" value="OXIDOREDUCTASE HTATIP2"/>
    <property type="match status" value="1"/>
</dbReference>
<dbReference type="GO" id="GO:0016020">
    <property type="term" value="C:membrane"/>
    <property type="evidence" value="ECO:0007669"/>
    <property type="project" value="UniProtKB-SubCell"/>
</dbReference>
<comment type="caution">
    <text evidence="4">The sequence shown here is derived from an EMBL/GenBank/DDBJ whole genome shotgun (WGS) entry which is preliminary data.</text>
</comment>
<feature type="domain" description="NAD-dependent epimerase/dehydratase" evidence="3">
    <location>
        <begin position="7"/>
        <end position="117"/>
    </location>
</feature>
<dbReference type="InterPro" id="IPR001509">
    <property type="entry name" value="Epimerase_deHydtase"/>
</dbReference>
<dbReference type="Gene3D" id="3.40.50.720">
    <property type="entry name" value="NAD(P)-binding Rossmann-like Domain"/>
    <property type="match status" value="1"/>
</dbReference>
<evidence type="ECO:0000259" key="3">
    <source>
        <dbReference type="Pfam" id="PF01370"/>
    </source>
</evidence>
<name>A0A6I3KL15_9HYPH</name>
<comment type="subcellular location">
    <subcellularLocation>
        <location evidence="1">Membrane</location>
    </subcellularLocation>
</comment>
<dbReference type="EMBL" id="WMBQ01000001">
    <property type="protein sequence ID" value="MTD94596.1"/>
    <property type="molecule type" value="Genomic_DNA"/>
</dbReference>
<gene>
    <name evidence="4" type="ORF">GIW81_09660</name>
</gene>